<dbReference type="HOGENOM" id="CLU_007383_12_2_1"/>
<dbReference type="GO" id="GO:0005737">
    <property type="term" value="C:cytoplasm"/>
    <property type="evidence" value="ECO:0007669"/>
    <property type="project" value="TreeGrafter"/>
</dbReference>
<reference evidence="3 4" key="1">
    <citation type="submission" date="2014-04" db="EMBL/GenBank/DDBJ databases">
        <authorList>
            <consortium name="DOE Joint Genome Institute"/>
            <person name="Kuo A."/>
            <person name="Martino E."/>
            <person name="Perotto S."/>
            <person name="Kohler A."/>
            <person name="Nagy L.G."/>
            <person name="Floudas D."/>
            <person name="Copeland A."/>
            <person name="Barry K.W."/>
            <person name="Cichocki N."/>
            <person name="Veneault-Fourrey C."/>
            <person name="LaButti K."/>
            <person name="Lindquist E.A."/>
            <person name="Lipzen A."/>
            <person name="Lundell T."/>
            <person name="Morin E."/>
            <person name="Murat C."/>
            <person name="Sun H."/>
            <person name="Tunlid A."/>
            <person name="Henrissat B."/>
            <person name="Grigoriev I.V."/>
            <person name="Hibbett D.S."/>
            <person name="Martin F."/>
            <person name="Nordberg H.P."/>
            <person name="Cantor M.N."/>
            <person name="Hua S.X."/>
        </authorList>
    </citation>
    <scope>NUCLEOTIDE SEQUENCE [LARGE SCALE GENOMIC DNA]</scope>
    <source>
        <strain evidence="3 4">Zn</strain>
    </source>
</reference>
<dbReference type="PANTHER" id="PTHR48079:SF6">
    <property type="entry name" value="NAD(P)-BINDING DOMAIN-CONTAINING PROTEIN-RELATED"/>
    <property type="match status" value="1"/>
</dbReference>
<dbReference type="Pfam" id="PF01370">
    <property type="entry name" value="Epimerase"/>
    <property type="match status" value="1"/>
</dbReference>
<name>A0A0C3CNR6_OIDMZ</name>
<evidence type="ECO:0000259" key="2">
    <source>
        <dbReference type="Pfam" id="PF01370"/>
    </source>
</evidence>
<protein>
    <recommendedName>
        <fullName evidence="2">NAD-dependent epimerase/dehydratase domain-containing protein</fullName>
    </recommendedName>
</protein>
<dbReference type="InterPro" id="IPR036291">
    <property type="entry name" value="NAD(P)-bd_dom_sf"/>
</dbReference>
<evidence type="ECO:0000256" key="1">
    <source>
        <dbReference type="SAM" id="SignalP"/>
    </source>
</evidence>
<dbReference type="EMBL" id="KN832877">
    <property type="protein sequence ID" value="KIN00619.1"/>
    <property type="molecule type" value="Genomic_DNA"/>
</dbReference>
<dbReference type="AlphaFoldDB" id="A0A0C3CNR6"/>
<dbReference type="GO" id="GO:0004029">
    <property type="term" value="F:aldehyde dehydrogenase (NAD+) activity"/>
    <property type="evidence" value="ECO:0007669"/>
    <property type="project" value="TreeGrafter"/>
</dbReference>
<organism evidence="3 4">
    <name type="scientific">Oidiodendron maius (strain Zn)</name>
    <dbReference type="NCBI Taxonomy" id="913774"/>
    <lineage>
        <taxon>Eukaryota</taxon>
        <taxon>Fungi</taxon>
        <taxon>Dikarya</taxon>
        <taxon>Ascomycota</taxon>
        <taxon>Pezizomycotina</taxon>
        <taxon>Leotiomycetes</taxon>
        <taxon>Leotiomycetes incertae sedis</taxon>
        <taxon>Myxotrichaceae</taxon>
        <taxon>Oidiodendron</taxon>
    </lineage>
</organism>
<dbReference type="InterPro" id="IPR001509">
    <property type="entry name" value="Epimerase_deHydtase"/>
</dbReference>
<sequence length="330" mass="35854">MPSILLLGVTGLVGSHLVLALKKNYPSFPVTVYLRNTTIEKYLTETAGVSKIVYGAYEETEKLASLAKEHDIVINVGSSVDPTSSHAIVTGLNQRPAGVKTTLIHMSGAGNFVDATSNTGSANPNAKVWNDANIKDMEQLHPEMLNGRADEVVLNAGKQGNIGTYIIFPTGLYGASTGPVKVLGIIQLLMYLKAKELGFVPYIGDGTARFNTMHVLDTIPPVLRMIDLAIKEETPQGSVYERCYIVGANLDKWIDLSTKFAEIFHAKGIVPSPVPRQVKLEDAGEGEITMLMSKDLLTRSERAESKLGYKPTQKPILEHLDTALGEYTLE</sequence>
<dbReference type="InParanoid" id="A0A0C3CNR6"/>
<dbReference type="InterPro" id="IPR051783">
    <property type="entry name" value="NAD(P)-dependent_oxidoreduct"/>
</dbReference>
<evidence type="ECO:0000313" key="4">
    <source>
        <dbReference type="Proteomes" id="UP000054321"/>
    </source>
</evidence>
<dbReference type="SUPFAM" id="SSF51735">
    <property type="entry name" value="NAD(P)-binding Rossmann-fold domains"/>
    <property type="match status" value="1"/>
</dbReference>
<feature type="signal peptide" evidence="1">
    <location>
        <begin position="1"/>
        <end position="20"/>
    </location>
</feature>
<dbReference type="PANTHER" id="PTHR48079">
    <property type="entry name" value="PROTEIN YEEZ"/>
    <property type="match status" value="1"/>
</dbReference>
<dbReference type="Proteomes" id="UP000054321">
    <property type="component" value="Unassembled WGS sequence"/>
</dbReference>
<dbReference type="Gene3D" id="3.40.50.720">
    <property type="entry name" value="NAD(P)-binding Rossmann-like Domain"/>
    <property type="match status" value="1"/>
</dbReference>
<feature type="chain" id="PRO_5002173299" description="NAD-dependent epimerase/dehydratase domain-containing protein" evidence="1">
    <location>
        <begin position="21"/>
        <end position="330"/>
    </location>
</feature>
<feature type="domain" description="NAD-dependent epimerase/dehydratase" evidence="2">
    <location>
        <begin position="4"/>
        <end position="228"/>
    </location>
</feature>
<accession>A0A0C3CNR6</accession>
<keyword evidence="4" id="KW-1185">Reference proteome</keyword>
<dbReference type="STRING" id="913774.A0A0C3CNR6"/>
<keyword evidence="1" id="KW-0732">Signal</keyword>
<proteinExistence type="predicted"/>
<gene>
    <name evidence="3" type="ORF">OIDMADRAFT_55199</name>
</gene>
<evidence type="ECO:0000313" key="3">
    <source>
        <dbReference type="EMBL" id="KIN00619.1"/>
    </source>
</evidence>
<reference evidence="4" key="2">
    <citation type="submission" date="2015-01" db="EMBL/GenBank/DDBJ databases">
        <title>Evolutionary Origins and Diversification of the Mycorrhizal Mutualists.</title>
        <authorList>
            <consortium name="DOE Joint Genome Institute"/>
            <consortium name="Mycorrhizal Genomics Consortium"/>
            <person name="Kohler A."/>
            <person name="Kuo A."/>
            <person name="Nagy L.G."/>
            <person name="Floudas D."/>
            <person name="Copeland A."/>
            <person name="Barry K.W."/>
            <person name="Cichocki N."/>
            <person name="Veneault-Fourrey C."/>
            <person name="LaButti K."/>
            <person name="Lindquist E.A."/>
            <person name="Lipzen A."/>
            <person name="Lundell T."/>
            <person name="Morin E."/>
            <person name="Murat C."/>
            <person name="Riley R."/>
            <person name="Ohm R."/>
            <person name="Sun H."/>
            <person name="Tunlid A."/>
            <person name="Henrissat B."/>
            <person name="Grigoriev I.V."/>
            <person name="Hibbett D.S."/>
            <person name="Martin F."/>
        </authorList>
    </citation>
    <scope>NUCLEOTIDE SEQUENCE [LARGE SCALE GENOMIC DNA]</scope>
    <source>
        <strain evidence="4">Zn</strain>
    </source>
</reference>
<dbReference type="OrthoDB" id="3493650at2759"/>